<dbReference type="InterPro" id="IPR033452">
    <property type="entry name" value="GH30_C"/>
</dbReference>
<sequence>MIFSGRVLLKLGVLLAGGIILVKSEKCASRDFGNGGTVCVCNATYCDTSEPVKPVPSNQYIVITSNKAGLRFNKEIKNFANNTSRKQCTIPKTDKLCAHDRKTDYKVCGVTPKSLLIPGSTIYIDSSIVYQEIKGFGGAITDAAMINVANMSAPLKKHLLRSYFSQDGLDYNIARVPMGSTDFSTRLYSYIDSDTHAVNCVDPTLKDFQLAPEDINLKIPFIHEAFKLQKNLKLFTSTWVIPKAYKENNSYKGFLGFVRKEVYQLLADYYVKFFDFYKQHNVTFWGLTTSNEPFIAMAEYVGTPGTLWYPEDLGNWIRDNLGPTLKKSAHKHLKLMTVDDQRSLLPFVPQILRDNKTLQFVDGIAVHFYQDLNNNTYLLDDVHKQYPDKFLLATEACVGSMGIVLGDWSNGEKYASDIMQDLNHWVTGWVDWNIVLDDKGGPNVAAGRDAPIINYNSEFYKQPLYYAIGHYSKYLPVGSKRIYSSQCNEDQFLVSQVAFKRPDGGIVVVILNKHDQQVQRKLFDCKRNSITLNLSARSITTVLYW</sequence>
<dbReference type="AlphaFoldDB" id="A0A9N9XE00"/>
<evidence type="ECO:0000256" key="6">
    <source>
        <dbReference type="RuleBase" id="RU361188"/>
    </source>
</evidence>
<evidence type="ECO:0000256" key="2">
    <source>
        <dbReference type="ARBA" id="ARBA00005382"/>
    </source>
</evidence>
<dbReference type="GO" id="GO:0004348">
    <property type="term" value="F:glucosylceramidase activity"/>
    <property type="evidence" value="ECO:0007669"/>
    <property type="project" value="UniProtKB-EC"/>
</dbReference>
<dbReference type="Pfam" id="PF02055">
    <property type="entry name" value="Glyco_hydro_30"/>
    <property type="match status" value="1"/>
</dbReference>
<keyword evidence="6" id="KW-0746">Sphingolipid metabolism</keyword>
<dbReference type="Proteomes" id="UP001153709">
    <property type="component" value="Chromosome 7"/>
</dbReference>
<dbReference type="PANTHER" id="PTHR11069:SF23">
    <property type="entry name" value="LYSOSOMAL ACID GLUCOSYLCERAMIDASE"/>
    <property type="match status" value="1"/>
</dbReference>
<dbReference type="EMBL" id="OU898282">
    <property type="protein sequence ID" value="CAG9837853.1"/>
    <property type="molecule type" value="Genomic_DNA"/>
</dbReference>
<dbReference type="EC" id="3.2.1.45" evidence="3 6"/>
<comment type="similarity">
    <text evidence="2 6">Belongs to the glycosyl hydrolase 30 family.</text>
</comment>
<reference evidence="10" key="1">
    <citation type="submission" date="2022-01" db="EMBL/GenBank/DDBJ databases">
        <authorList>
            <person name="King R."/>
        </authorList>
    </citation>
    <scope>NUCLEOTIDE SEQUENCE</scope>
</reference>
<dbReference type="InterPro" id="IPR017853">
    <property type="entry name" value="GH"/>
</dbReference>
<evidence type="ECO:0000256" key="1">
    <source>
        <dbReference type="ARBA" id="ARBA00001013"/>
    </source>
</evidence>
<comment type="catalytic activity">
    <reaction evidence="1">
        <text>a beta-D-glucosyl-(1&lt;-&gt;1')-N-acylsphing-4-enine + H2O = an N-acylsphing-4-enine + D-glucose</text>
        <dbReference type="Rhea" id="RHEA:13269"/>
        <dbReference type="ChEBI" id="CHEBI:4167"/>
        <dbReference type="ChEBI" id="CHEBI:15377"/>
        <dbReference type="ChEBI" id="CHEBI:22801"/>
        <dbReference type="ChEBI" id="CHEBI:52639"/>
        <dbReference type="EC" id="3.2.1.45"/>
    </reaction>
    <physiologicalReaction direction="left-to-right" evidence="1">
        <dbReference type="Rhea" id="RHEA:13270"/>
    </physiologicalReaction>
</comment>
<proteinExistence type="inferred from homology"/>
<protein>
    <recommendedName>
        <fullName evidence="3 6">Glucosylceramidase</fullName>
        <ecNumber evidence="3 6">3.2.1.45</ecNumber>
    </recommendedName>
</protein>
<dbReference type="InterPro" id="IPR033453">
    <property type="entry name" value="Glyco_hydro_30_TIM-barrel"/>
</dbReference>
<name>A0A9N9XE00_DIABA</name>
<dbReference type="PANTHER" id="PTHR11069">
    <property type="entry name" value="GLUCOSYLCERAMIDASE"/>
    <property type="match status" value="1"/>
</dbReference>
<keyword evidence="6" id="KW-0326">Glycosidase</keyword>
<keyword evidence="4 7" id="KW-0732">Signal</keyword>
<evidence type="ECO:0000313" key="10">
    <source>
        <dbReference type="EMBL" id="CAG9837853.1"/>
    </source>
</evidence>
<dbReference type="SUPFAM" id="SSF51011">
    <property type="entry name" value="Glycosyl hydrolase domain"/>
    <property type="match status" value="1"/>
</dbReference>
<dbReference type="Gene3D" id="3.20.20.80">
    <property type="entry name" value="Glycosidases"/>
    <property type="match status" value="1"/>
</dbReference>
<evidence type="ECO:0000259" key="9">
    <source>
        <dbReference type="Pfam" id="PF17189"/>
    </source>
</evidence>
<dbReference type="GO" id="GO:0006680">
    <property type="term" value="P:glucosylceramide catabolic process"/>
    <property type="evidence" value="ECO:0007669"/>
    <property type="project" value="TreeGrafter"/>
</dbReference>
<dbReference type="Pfam" id="PF17189">
    <property type="entry name" value="Glyco_hydro_30C"/>
    <property type="match status" value="1"/>
</dbReference>
<keyword evidence="11" id="KW-1185">Reference proteome</keyword>
<evidence type="ECO:0000256" key="5">
    <source>
        <dbReference type="ARBA" id="ARBA00022801"/>
    </source>
</evidence>
<feature type="chain" id="PRO_5040276363" description="Glucosylceramidase" evidence="7">
    <location>
        <begin position="25"/>
        <end position="545"/>
    </location>
</feature>
<evidence type="ECO:0000313" key="11">
    <source>
        <dbReference type="Proteomes" id="UP001153709"/>
    </source>
</evidence>
<evidence type="ECO:0000256" key="4">
    <source>
        <dbReference type="ARBA" id="ARBA00022729"/>
    </source>
</evidence>
<keyword evidence="5 6" id="KW-0378">Hydrolase</keyword>
<dbReference type="SUPFAM" id="SSF51445">
    <property type="entry name" value="(Trans)glycosidases"/>
    <property type="match status" value="1"/>
</dbReference>
<organism evidence="10 11">
    <name type="scientific">Diabrotica balteata</name>
    <name type="common">Banded cucumber beetle</name>
    <dbReference type="NCBI Taxonomy" id="107213"/>
    <lineage>
        <taxon>Eukaryota</taxon>
        <taxon>Metazoa</taxon>
        <taxon>Ecdysozoa</taxon>
        <taxon>Arthropoda</taxon>
        <taxon>Hexapoda</taxon>
        <taxon>Insecta</taxon>
        <taxon>Pterygota</taxon>
        <taxon>Neoptera</taxon>
        <taxon>Endopterygota</taxon>
        <taxon>Coleoptera</taxon>
        <taxon>Polyphaga</taxon>
        <taxon>Cucujiformia</taxon>
        <taxon>Chrysomeloidea</taxon>
        <taxon>Chrysomelidae</taxon>
        <taxon>Galerucinae</taxon>
        <taxon>Diabroticina</taxon>
        <taxon>Diabroticites</taxon>
        <taxon>Diabrotica</taxon>
    </lineage>
</organism>
<dbReference type="GO" id="GO:0016020">
    <property type="term" value="C:membrane"/>
    <property type="evidence" value="ECO:0007669"/>
    <property type="project" value="GOC"/>
</dbReference>
<evidence type="ECO:0000256" key="3">
    <source>
        <dbReference type="ARBA" id="ARBA00012658"/>
    </source>
</evidence>
<feature type="signal peptide" evidence="7">
    <location>
        <begin position="1"/>
        <end position="24"/>
    </location>
</feature>
<gene>
    <name evidence="10" type="ORF">DIABBA_LOCUS10804</name>
</gene>
<accession>A0A9N9XE00</accession>
<evidence type="ECO:0000256" key="7">
    <source>
        <dbReference type="SAM" id="SignalP"/>
    </source>
</evidence>
<dbReference type="OrthoDB" id="2160638at2759"/>
<feature type="domain" description="Glycosyl hydrolase family 30 beta sandwich" evidence="9">
    <location>
        <begin position="478"/>
        <end position="542"/>
    </location>
</feature>
<dbReference type="InterPro" id="IPR001139">
    <property type="entry name" value="Glyco_hydro_30"/>
</dbReference>
<evidence type="ECO:0000259" key="8">
    <source>
        <dbReference type="Pfam" id="PF02055"/>
    </source>
</evidence>
<keyword evidence="6" id="KW-0443">Lipid metabolism</keyword>
<feature type="domain" description="Glycosyl hydrolase family 30 TIM-barrel" evidence="8">
    <location>
        <begin position="133"/>
        <end position="475"/>
    </location>
</feature>